<evidence type="ECO:0000313" key="11">
    <source>
        <dbReference type="EMBL" id="MBL0391848.1"/>
    </source>
</evidence>
<evidence type="ECO:0000256" key="3">
    <source>
        <dbReference type="ARBA" id="ARBA00022452"/>
    </source>
</evidence>
<keyword evidence="4 9" id="KW-0812">Transmembrane</keyword>
<keyword evidence="7 9" id="KW-0564">Palmitate</keyword>
<dbReference type="SUPFAM" id="SSF56954">
    <property type="entry name" value="Outer membrane efflux proteins (OEP)"/>
    <property type="match status" value="1"/>
</dbReference>
<dbReference type="InterPro" id="IPR010131">
    <property type="entry name" value="MdtP/NodT-like"/>
</dbReference>
<evidence type="ECO:0000256" key="4">
    <source>
        <dbReference type="ARBA" id="ARBA00022692"/>
    </source>
</evidence>
<dbReference type="Gene3D" id="1.20.1600.10">
    <property type="entry name" value="Outer membrane efflux proteins (OEP)"/>
    <property type="match status" value="1"/>
</dbReference>
<dbReference type="Gene3D" id="2.20.200.10">
    <property type="entry name" value="Outer membrane efflux proteins (OEP)"/>
    <property type="match status" value="1"/>
</dbReference>
<comment type="subcellular location">
    <subcellularLocation>
        <location evidence="9">Cell membrane</location>
        <topology evidence="9">Lipid-anchor</topology>
    </subcellularLocation>
    <subcellularLocation>
        <location evidence="1">Membrane</location>
    </subcellularLocation>
</comment>
<dbReference type="AlphaFoldDB" id="A0A937CTP9"/>
<reference evidence="11 12" key="1">
    <citation type="journal article" date="2017" name="Int. J. Syst. Evol. Microbiol.">
        <title>Ramlibacter monticola sp. nov., isolated from forest soil.</title>
        <authorList>
            <person name="Chaudhary D.K."/>
            <person name="Kim J."/>
        </authorList>
    </citation>
    <scope>NUCLEOTIDE SEQUENCE [LARGE SCALE GENOMIC DNA]</scope>
    <source>
        <strain evidence="11 12">KACC 19175</strain>
    </source>
</reference>
<dbReference type="PANTHER" id="PTHR30203:SF20">
    <property type="entry name" value="MULTIDRUG RESISTANCE OUTER MEMBRANE PROTEIN MDTP-RELATED"/>
    <property type="match status" value="1"/>
</dbReference>
<comment type="similarity">
    <text evidence="2 9">Belongs to the outer membrane factor (OMF) (TC 1.B.17) family.</text>
</comment>
<evidence type="ECO:0000256" key="2">
    <source>
        <dbReference type="ARBA" id="ARBA00007613"/>
    </source>
</evidence>
<protein>
    <submittedName>
        <fullName evidence="11">Efflux transporter outer membrane subunit</fullName>
    </submittedName>
</protein>
<dbReference type="RefSeq" id="WP_201674451.1">
    <property type="nucleotide sequence ID" value="NZ_JAEQNE010000002.1"/>
</dbReference>
<evidence type="ECO:0000256" key="1">
    <source>
        <dbReference type="ARBA" id="ARBA00004370"/>
    </source>
</evidence>
<dbReference type="PANTHER" id="PTHR30203">
    <property type="entry name" value="OUTER MEMBRANE CATION EFFLUX PROTEIN"/>
    <property type="match status" value="1"/>
</dbReference>
<evidence type="ECO:0000313" key="12">
    <source>
        <dbReference type="Proteomes" id="UP000599109"/>
    </source>
</evidence>
<gene>
    <name evidence="11" type="ORF">JJ685_11980</name>
</gene>
<evidence type="ECO:0000256" key="7">
    <source>
        <dbReference type="ARBA" id="ARBA00023139"/>
    </source>
</evidence>
<accession>A0A937CTP9</accession>
<dbReference type="Pfam" id="PF02321">
    <property type="entry name" value="OEP"/>
    <property type="match status" value="2"/>
</dbReference>
<keyword evidence="6 9" id="KW-0472">Membrane</keyword>
<dbReference type="PROSITE" id="PS51257">
    <property type="entry name" value="PROKAR_LIPOPROTEIN"/>
    <property type="match status" value="1"/>
</dbReference>
<feature type="chain" id="PRO_5038168495" evidence="9">
    <location>
        <begin position="21"/>
        <end position="474"/>
    </location>
</feature>
<comment type="caution">
    <text evidence="11">The sequence shown here is derived from an EMBL/GenBank/DDBJ whole genome shotgun (WGS) entry which is preliminary data.</text>
</comment>
<dbReference type="InterPro" id="IPR003423">
    <property type="entry name" value="OMP_efflux"/>
</dbReference>
<dbReference type="GO" id="GO:0015562">
    <property type="term" value="F:efflux transmembrane transporter activity"/>
    <property type="evidence" value="ECO:0007669"/>
    <property type="project" value="InterPro"/>
</dbReference>
<evidence type="ECO:0000256" key="10">
    <source>
        <dbReference type="SAM" id="Coils"/>
    </source>
</evidence>
<dbReference type="EMBL" id="JAEQNE010000002">
    <property type="protein sequence ID" value="MBL0391848.1"/>
    <property type="molecule type" value="Genomic_DNA"/>
</dbReference>
<feature type="coiled-coil region" evidence="10">
    <location>
        <begin position="183"/>
        <end position="241"/>
    </location>
</feature>
<name>A0A937CTP9_9BURK</name>
<keyword evidence="5 9" id="KW-0732">Signal</keyword>
<dbReference type="GO" id="GO:0005886">
    <property type="term" value="C:plasma membrane"/>
    <property type="evidence" value="ECO:0007669"/>
    <property type="project" value="UniProtKB-SubCell"/>
</dbReference>
<keyword evidence="10" id="KW-0175">Coiled coil</keyword>
<evidence type="ECO:0000256" key="9">
    <source>
        <dbReference type="RuleBase" id="RU362097"/>
    </source>
</evidence>
<dbReference type="Proteomes" id="UP000599109">
    <property type="component" value="Unassembled WGS sequence"/>
</dbReference>
<evidence type="ECO:0000256" key="8">
    <source>
        <dbReference type="ARBA" id="ARBA00023288"/>
    </source>
</evidence>
<evidence type="ECO:0000256" key="5">
    <source>
        <dbReference type="ARBA" id="ARBA00022729"/>
    </source>
</evidence>
<proteinExistence type="inferred from homology"/>
<feature type="signal peptide" evidence="9">
    <location>
        <begin position="1"/>
        <end position="20"/>
    </location>
</feature>
<dbReference type="NCBIfam" id="TIGR01845">
    <property type="entry name" value="outer_NodT"/>
    <property type="match status" value="1"/>
</dbReference>
<keyword evidence="8 9" id="KW-0449">Lipoprotein</keyword>
<keyword evidence="12" id="KW-1185">Reference proteome</keyword>
<sequence>MKYRISRGRLAGLAAALVLAGCASTQGIAPEAQLRQPPVPEASSQDVPAVSAQWWREFGDAQLDALVEQALHDNPGLGVARARLRRAQAAGDLARTANQPQFSATADVTRERFSENGLAPPPLGGSSRNEATLQVQASWELDFFGRNEAALQAALGSARAAAADVAAARVVLASNVARTYFELLRVQEQLAVAERTLQQREEQLRLVRQRVAAGLDTNLELRQSEGALPDARQQLEALREQALVTRNALAALVGTTELPPLAQLPAIASLRGGTSLPALPADLLGRRPDVAAARARVEAATQEVREARAEFYPSVNLVAFAGLTSLGLGNLIDTGSRQWGVGPAVRLPIFQQDRLRANLRGRTADVDAAIESYNGAVLEAIREAADAVASLQSLARQQHEQRQAQQAAEDAYDIAVQRYRAGLGTFLNVLSAETSLLAQRRLGVDLAARVLEARVALFRALGGGATEDTTVAAH</sequence>
<keyword evidence="3 9" id="KW-1134">Transmembrane beta strand</keyword>
<evidence type="ECO:0000256" key="6">
    <source>
        <dbReference type="ARBA" id="ARBA00023136"/>
    </source>
</evidence>
<organism evidence="11 12">
    <name type="scientific">Ramlibacter monticola</name>
    <dbReference type="NCBI Taxonomy" id="1926872"/>
    <lineage>
        <taxon>Bacteria</taxon>
        <taxon>Pseudomonadati</taxon>
        <taxon>Pseudomonadota</taxon>
        <taxon>Betaproteobacteria</taxon>
        <taxon>Burkholderiales</taxon>
        <taxon>Comamonadaceae</taxon>
        <taxon>Ramlibacter</taxon>
    </lineage>
</organism>